<dbReference type="AlphaFoldDB" id="A0A0B8QEQ0"/>
<dbReference type="STRING" id="1481914.JCM19241_3394"/>
<reference evidence="2 3" key="2">
    <citation type="submission" date="2015-01" db="EMBL/GenBank/DDBJ databases">
        <authorList>
            <consortium name="NBRP consortium"/>
            <person name="Sawabe T."/>
            <person name="Meirelles P."/>
            <person name="Feng G."/>
            <person name="Sayaka M."/>
            <person name="Hattori M."/>
            <person name="Ohkuma M."/>
        </authorList>
    </citation>
    <scope>NUCLEOTIDE SEQUENCE [LARGE SCALE GENOMIC DNA]</scope>
    <source>
        <strain evidence="3">JCM 19241</strain>
    </source>
</reference>
<dbReference type="GO" id="GO:0046820">
    <property type="term" value="F:4-amino-4-deoxychorismate synthase activity"/>
    <property type="evidence" value="ECO:0007669"/>
    <property type="project" value="UniProtKB-EC"/>
</dbReference>
<comment type="caution">
    <text evidence="2">The sequence shown here is derived from an EMBL/GenBank/DDBJ whole genome shotgun (WGS) entry which is preliminary data.</text>
</comment>
<dbReference type="GO" id="GO:0000162">
    <property type="term" value="P:L-tryptophan biosynthetic process"/>
    <property type="evidence" value="ECO:0007669"/>
    <property type="project" value="TreeGrafter"/>
</dbReference>
<evidence type="ECO:0000313" key="3">
    <source>
        <dbReference type="Proteomes" id="UP000031666"/>
    </source>
</evidence>
<feature type="domain" description="Chorismate-utilising enzyme C-terminal" evidence="1">
    <location>
        <begin position="3"/>
        <end position="87"/>
    </location>
</feature>
<dbReference type="EC" id="2.6.1.85" evidence="2"/>
<evidence type="ECO:0000313" key="2">
    <source>
        <dbReference type="EMBL" id="GAM75482.1"/>
    </source>
</evidence>
<dbReference type="Gene3D" id="3.60.120.10">
    <property type="entry name" value="Anthranilate synthase"/>
    <property type="match status" value="1"/>
</dbReference>
<dbReference type="InterPro" id="IPR005801">
    <property type="entry name" value="ADC_synthase"/>
</dbReference>
<dbReference type="InterPro" id="IPR015890">
    <property type="entry name" value="Chorismate_C"/>
</dbReference>
<dbReference type="InterPro" id="IPR019999">
    <property type="entry name" value="Anth_synth_I-like"/>
</dbReference>
<dbReference type="PANTHER" id="PTHR11236">
    <property type="entry name" value="AMINOBENZOATE/ANTHRANILATE SYNTHASE"/>
    <property type="match status" value="1"/>
</dbReference>
<accession>A0A0B8QEQ0</accession>
<dbReference type="EMBL" id="BBSC01000004">
    <property type="protein sequence ID" value="GAM75482.1"/>
    <property type="molecule type" value="Genomic_DNA"/>
</dbReference>
<name>A0A0B8QEQ0_9VIBR</name>
<sequence length="102" mass="11698">MTQAEYTQKFNQVQEYLLSGDCYQINLAQRFNALFEGDEWLAYKTLESANVAPFSAFVRLPEHTVLSISPERFLQCHSDKVETKPIKAPALALQTLSWMPSR</sequence>
<dbReference type="SUPFAM" id="SSF56322">
    <property type="entry name" value="ADC synthase"/>
    <property type="match status" value="1"/>
</dbReference>
<protein>
    <submittedName>
        <fullName evidence="2">Para-aminobenzoate synthase</fullName>
        <ecNumber evidence="2">2.6.1.85</ecNumber>
    </submittedName>
</protein>
<keyword evidence="2" id="KW-0032">Aminotransferase</keyword>
<dbReference type="Pfam" id="PF00425">
    <property type="entry name" value="Chorismate_bind"/>
    <property type="match status" value="1"/>
</dbReference>
<keyword evidence="2" id="KW-0808">Transferase</keyword>
<gene>
    <name evidence="2" type="ORF">JCM19241_3394</name>
</gene>
<evidence type="ECO:0000259" key="1">
    <source>
        <dbReference type="Pfam" id="PF00425"/>
    </source>
</evidence>
<organism evidence="2 3">
    <name type="scientific">Vibrio ishigakensis</name>
    <dbReference type="NCBI Taxonomy" id="1481914"/>
    <lineage>
        <taxon>Bacteria</taxon>
        <taxon>Pseudomonadati</taxon>
        <taxon>Pseudomonadota</taxon>
        <taxon>Gammaproteobacteria</taxon>
        <taxon>Vibrionales</taxon>
        <taxon>Vibrionaceae</taxon>
        <taxon>Vibrio</taxon>
    </lineage>
</organism>
<dbReference type="PANTHER" id="PTHR11236:SF50">
    <property type="entry name" value="AMINODEOXYCHORISMATE SYNTHASE COMPONENT 1"/>
    <property type="match status" value="1"/>
</dbReference>
<dbReference type="Proteomes" id="UP000031666">
    <property type="component" value="Unassembled WGS sequence"/>
</dbReference>
<reference evidence="2 3" key="1">
    <citation type="submission" date="2015-01" db="EMBL/GenBank/DDBJ databases">
        <title>Vibrio sp. C94 JCM 19241 whole genome shotgun sequence.</title>
        <authorList>
            <person name="Sawabe T."/>
            <person name="Meirelles P."/>
            <person name="Feng G."/>
            <person name="Sayaka M."/>
            <person name="Hattori M."/>
            <person name="Ohkuma M."/>
        </authorList>
    </citation>
    <scope>NUCLEOTIDE SEQUENCE [LARGE SCALE GENOMIC DNA]</scope>
    <source>
        <strain evidence="3">JCM 19241</strain>
    </source>
</reference>
<proteinExistence type="predicted"/>